<gene>
    <name evidence="1" type="ORF">C7S18_05170</name>
</gene>
<dbReference type="Gene3D" id="3.30.530.20">
    <property type="match status" value="1"/>
</dbReference>
<dbReference type="EMBL" id="CP027860">
    <property type="protein sequence ID" value="AVP96629.1"/>
    <property type="molecule type" value="Genomic_DNA"/>
</dbReference>
<proteinExistence type="predicted"/>
<protein>
    <recommendedName>
        <fullName evidence="3">SRPBCC family protein</fullName>
    </recommendedName>
</protein>
<evidence type="ECO:0000313" key="1">
    <source>
        <dbReference type="EMBL" id="AVP96629.1"/>
    </source>
</evidence>
<dbReference type="AlphaFoldDB" id="A0A2P1PP60"/>
<evidence type="ECO:0000313" key="2">
    <source>
        <dbReference type="Proteomes" id="UP000241074"/>
    </source>
</evidence>
<reference evidence="1 2" key="1">
    <citation type="submission" date="2018-03" db="EMBL/GenBank/DDBJ databases">
        <title>Ahniella affigens gen. nov., sp. nov., a gammaproteobacterium isolated from sandy soil near a stream.</title>
        <authorList>
            <person name="Ko Y."/>
            <person name="Kim J.-H."/>
        </authorList>
    </citation>
    <scope>NUCLEOTIDE SEQUENCE [LARGE SCALE GENOMIC DNA]</scope>
    <source>
        <strain evidence="1 2">D13</strain>
    </source>
</reference>
<reference evidence="1 2" key="2">
    <citation type="submission" date="2018-03" db="EMBL/GenBank/DDBJ databases">
        <authorList>
            <person name="Keele B.F."/>
        </authorList>
    </citation>
    <scope>NUCLEOTIDE SEQUENCE [LARGE SCALE GENOMIC DNA]</scope>
    <source>
        <strain evidence="1 2">D13</strain>
    </source>
</reference>
<evidence type="ECO:0008006" key="3">
    <source>
        <dbReference type="Google" id="ProtNLM"/>
    </source>
</evidence>
<dbReference type="SUPFAM" id="SSF55961">
    <property type="entry name" value="Bet v1-like"/>
    <property type="match status" value="1"/>
</dbReference>
<dbReference type="InterPro" id="IPR023393">
    <property type="entry name" value="START-like_dom_sf"/>
</dbReference>
<keyword evidence="2" id="KW-1185">Reference proteome</keyword>
<dbReference type="OrthoDB" id="454038at2"/>
<dbReference type="Pfam" id="PF10604">
    <property type="entry name" value="Polyketide_cyc2"/>
    <property type="match status" value="1"/>
</dbReference>
<accession>A0A2P1PP60</accession>
<sequence>MDINLHARQRCPGTIHQVFRCSVDPIGFPALFRGFGPIPALTQIELDQPLGVGVTRRVHSADGAMMLETVRAYDPPNRHAYTLRGIKAPLSWLVSAGHADWQFDASEQGTFVHWHYRFELTSPIIWPLAFPLLRLFMLTAMQRCLYALAHQSQLPSER</sequence>
<organism evidence="1 2">
    <name type="scientific">Ahniella affigens</name>
    <dbReference type="NCBI Taxonomy" id="2021234"/>
    <lineage>
        <taxon>Bacteria</taxon>
        <taxon>Pseudomonadati</taxon>
        <taxon>Pseudomonadota</taxon>
        <taxon>Gammaproteobacteria</taxon>
        <taxon>Lysobacterales</taxon>
        <taxon>Rhodanobacteraceae</taxon>
        <taxon>Ahniella</taxon>
    </lineage>
</organism>
<dbReference type="InterPro" id="IPR019587">
    <property type="entry name" value="Polyketide_cyclase/dehydratase"/>
</dbReference>
<dbReference type="RefSeq" id="WP_106890557.1">
    <property type="nucleotide sequence ID" value="NZ_CP027860.1"/>
</dbReference>
<dbReference type="KEGG" id="xba:C7S18_05170"/>
<dbReference type="Proteomes" id="UP000241074">
    <property type="component" value="Chromosome"/>
</dbReference>
<dbReference type="CDD" id="cd07821">
    <property type="entry name" value="PYR_PYL_RCAR_like"/>
    <property type="match status" value="1"/>
</dbReference>
<name>A0A2P1PP60_9GAMM</name>